<keyword evidence="4" id="KW-1185">Reference proteome</keyword>
<evidence type="ECO:0000259" key="2">
    <source>
        <dbReference type="Pfam" id="PF01648"/>
    </source>
</evidence>
<keyword evidence="1" id="KW-0808">Transferase</keyword>
<dbReference type="AlphaFoldDB" id="A0ABD3NSG8"/>
<protein>
    <recommendedName>
        <fullName evidence="2">4'-phosphopantetheinyl transferase domain-containing protein</fullName>
    </recommendedName>
</protein>
<dbReference type="SUPFAM" id="SSF56214">
    <property type="entry name" value="4'-phosphopantetheinyl transferase"/>
    <property type="match status" value="1"/>
</dbReference>
<proteinExistence type="predicted"/>
<comment type="caution">
    <text evidence="3">The sequence shown here is derived from an EMBL/GenBank/DDBJ whole genome shotgun (WGS) entry which is preliminary data.</text>
</comment>
<reference evidence="3 4" key="1">
    <citation type="submission" date="2024-10" db="EMBL/GenBank/DDBJ databases">
        <title>Updated reference genomes for cyclostephanoid diatoms.</title>
        <authorList>
            <person name="Roberts W.R."/>
            <person name="Alverson A.J."/>
        </authorList>
    </citation>
    <scope>NUCLEOTIDE SEQUENCE [LARGE SCALE GENOMIC DNA]</scope>
    <source>
        <strain evidence="3 4">AJA010-31</strain>
    </source>
</reference>
<dbReference type="InterPro" id="IPR003542">
    <property type="entry name" value="Enbac_synth_compD-like"/>
</dbReference>
<dbReference type="GO" id="GO:0016740">
    <property type="term" value="F:transferase activity"/>
    <property type="evidence" value="ECO:0007669"/>
    <property type="project" value="UniProtKB-KW"/>
</dbReference>
<name>A0ABD3NSG8_9STRA</name>
<evidence type="ECO:0000256" key="1">
    <source>
        <dbReference type="ARBA" id="ARBA00022679"/>
    </source>
</evidence>
<dbReference type="EMBL" id="JALLPJ020000990">
    <property type="protein sequence ID" value="KAL3778358.1"/>
    <property type="molecule type" value="Genomic_DNA"/>
</dbReference>
<organism evidence="3 4">
    <name type="scientific">Cyclotella atomus</name>
    <dbReference type="NCBI Taxonomy" id="382360"/>
    <lineage>
        <taxon>Eukaryota</taxon>
        <taxon>Sar</taxon>
        <taxon>Stramenopiles</taxon>
        <taxon>Ochrophyta</taxon>
        <taxon>Bacillariophyta</taxon>
        <taxon>Coscinodiscophyceae</taxon>
        <taxon>Thalassiosirophycidae</taxon>
        <taxon>Stephanodiscales</taxon>
        <taxon>Stephanodiscaceae</taxon>
        <taxon>Cyclotella</taxon>
    </lineage>
</organism>
<dbReference type="PANTHER" id="PTHR38096:SF1">
    <property type="entry name" value="ENTEROBACTIN SYNTHASE COMPONENT D"/>
    <property type="match status" value="1"/>
</dbReference>
<accession>A0ABD3NSG8</accession>
<dbReference type="Proteomes" id="UP001530400">
    <property type="component" value="Unassembled WGS sequence"/>
</dbReference>
<evidence type="ECO:0000313" key="3">
    <source>
        <dbReference type="EMBL" id="KAL3778358.1"/>
    </source>
</evidence>
<sequence>MNLSSVILSLLAANRGCFAMIAQLNVAIMSRIVYLQFRTRSDLRNSPHKISFAGPGNFSLRRTIALKAAPEARRQSSTVGNDLSNVNHWFTVSLPEGTCVGLNTAVGYNGANIDKSSTFHTSPLLHDEEHEWGQENIKSDASRTSFYLGRMALRSSLHEMLHSESNDGANKIWDQIKDNPIRKDNFGRPILPHVIVGSISHKSEYAVGLSRLRFDTSSCSIIDNDCMNVQWREECRIFPDDKSEFARYSGVDQVLGIGVDIERINDKRSEKIQRKVLTNKEQQELGQLEAIGISKLEEVMLRFSLKESIYKAMHPILCDYVGLQEAEVDPLADGNAIVRLNFLHERPESVSPRAHSMVVRSASWRKVNGFFLTSASVGPGQVT</sequence>
<dbReference type="InterPro" id="IPR008278">
    <property type="entry name" value="4-PPantetheinyl_Trfase_dom"/>
</dbReference>
<feature type="domain" description="4'-phosphopantetheinyl transferase" evidence="2">
    <location>
        <begin position="256"/>
        <end position="343"/>
    </location>
</feature>
<gene>
    <name evidence="3" type="ORF">ACHAWO_002326</name>
</gene>
<dbReference type="Gene3D" id="3.90.470.20">
    <property type="entry name" value="4'-phosphopantetheinyl transferase domain"/>
    <property type="match status" value="1"/>
</dbReference>
<dbReference type="InterPro" id="IPR037143">
    <property type="entry name" value="4-PPantetheinyl_Trfase_dom_sf"/>
</dbReference>
<dbReference type="PANTHER" id="PTHR38096">
    <property type="entry name" value="ENTEROBACTIN SYNTHASE COMPONENT D"/>
    <property type="match status" value="1"/>
</dbReference>
<evidence type="ECO:0000313" key="4">
    <source>
        <dbReference type="Proteomes" id="UP001530400"/>
    </source>
</evidence>
<dbReference type="Pfam" id="PF01648">
    <property type="entry name" value="ACPS"/>
    <property type="match status" value="1"/>
</dbReference>